<dbReference type="Gene3D" id="2.10.109.10">
    <property type="entry name" value="Umud Fragment, subunit A"/>
    <property type="match status" value="1"/>
</dbReference>
<gene>
    <name evidence="1" type="ORF">ISG29_04240</name>
</gene>
<sequence length="101" mass="11187">MLPTLRPSDRLLVVHRRAGAPHPRAGGIVVARFVDGTLTVKRCVEPRQTSSGRSGWWLLSDNPERGVDSRHRGPVADDAVLALVVGRLWPRPRVRLARTVL</sequence>
<evidence type="ECO:0000313" key="2">
    <source>
        <dbReference type="Proteomes" id="UP000656804"/>
    </source>
</evidence>
<dbReference type="AlphaFoldDB" id="A0A930UWD4"/>
<evidence type="ECO:0000313" key="1">
    <source>
        <dbReference type="EMBL" id="MBF4160887.1"/>
    </source>
</evidence>
<dbReference type="CDD" id="cd06462">
    <property type="entry name" value="Peptidase_S24_S26"/>
    <property type="match status" value="1"/>
</dbReference>
<protein>
    <submittedName>
        <fullName evidence="1">S24/S26 family peptidase</fullName>
    </submittedName>
</protein>
<comment type="caution">
    <text evidence="1">The sequence shown here is derived from an EMBL/GenBank/DDBJ whole genome shotgun (WGS) entry which is preliminary data.</text>
</comment>
<accession>A0A930UWD4</accession>
<dbReference type="SUPFAM" id="SSF51306">
    <property type="entry name" value="LexA/Signal peptidase"/>
    <property type="match status" value="1"/>
</dbReference>
<dbReference type="InterPro" id="IPR036286">
    <property type="entry name" value="LexA/Signal_pep-like_sf"/>
</dbReference>
<dbReference type="EMBL" id="JADIVZ010000001">
    <property type="protein sequence ID" value="MBF4160887.1"/>
    <property type="molecule type" value="Genomic_DNA"/>
</dbReference>
<name>A0A930UWD4_9ACTN</name>
<organism evidence="1 2">
    <name type="scientific">Nocardioides acrostichi</name>
    <dbReference type="NCBI Taxonomy" id="2784339"/>
    <lineage>
        <taxon>Bacteria</taxon>
        <taxon>Bacillati</taxon>
        <taxon>Actinomycetota</taxon>
        <taxon>Actinomycetes</taxon>
        <taxon>Propionibacteriales</taxon>
        <taxon>Nocardioidaceae</taxon>
        <taxon>Nocardioides</taxon>
    </lineage>
</organism>
<proteinExistence type="predicted"/>
<dbReference type="Proteomes" id="UP000656804">
    <property type="component" value="Unassembled WGS sequence"/>
</dbReference>
<keyword evidence="2" id="KW-1185">Reference proteome</keyword>
<reference evidence="1" key="1">
    <citation type="submission" date="2020-11" db="EMBL/GenBank/DDBJ databases">
        <title>Nocardioides sp. CBS4Y-1, whole genome shotgun sequence.</title>
        <authorList>
            <person name="Tuo L."/>
        </authorList>
    </citation>
    <scope>NUCLEOTIDE SEQUENCE</scope>
    <source>
        <strain evidence="1">CBS4Y-1</strain>
    </source>
</reference>